<dbReference type="Proteomes" id="UP000676079">
    <property type="component" value="Chromosome"/>
</dbReference>
<dbReference type="Pfam" id="PF16868">
    <property type="entry name" value="NMT1_3"/>
    <property type="match status" value="1"/>
</dbReference>
<dbReference type="InterPro" id="IPR011852">
    <property type="entry name" value="TRAP_TAXI"/>
</dbReference>
<keyword evidence="2" id="KW-1185">Reference proteome</keyword>
<sequence length="342" mass="36023">MSRPTLGLLWPLTAAVLVLAVSAPLLTRSAAVEPAPLHLTLGTGDDGGVYHAYGAALAGIASSRVENVRITALTTAASVENNRLVAEGGVDAAFTLADVAALAVAGEPPFEEPLPIAAVARLYDNHTHVVVRADSPYQDLDDLAGGVVSIGARGSGTEMMAERLLDLVGLGGIRGRREGRGVHRMWLSIEESAAALERGEIDAFFWSGGLPTGAVADLAERRPVRLLDLSGHVAALSEEYGAYFSELPVPADTYPGVPAVRTIGVPSLLVVNADMPYAHAEELTRLLFASRARLAEIHPVALQLHPRSAISTLPVPLHPGAAGYYREVKYAQERRPEPAPTP</sequence>
<evidence type="ECO:0000313" key="1">
    <source>
        <dbReference type="EMBL" id="QUX23625.1"/>
    </source>
</evidence>
<dbReference type="PANTHER" id="PTHR42941">
    <property type="entry name" value="SLL1037 PROTEIN"/>
    <property type="match status" value="1"/>
</dbReference>
<dbReference type="SUPFAM" id="SSF53850">
    <property type="entry name" value="Periplasmic binding protein-like II"/>
    <property type="match status" value="1"/>
</dbReference>
<proteinExistence type="predicted"/>
<gene>
    <name evidence="1" type="ORF">KGD84_04495</name>
</gene>
<evidence type="ECO:0000313" key="2">
    <source>
        <dbReference type="Proteomes" id="UP000676079"/>
    </source>
</evidence>
<dbReference type="EMBL" id="CP074133">
    <property type="protein sequence ID" value="QUX23625.1"/>
    <property type="molecule type" value="Genomic_DNA"/>
</dbReference>
<dbReference type="RefSeq" id="WP_220564848.1">
    <property type="nucleotide sequence ID" value="NZ_CP074133.1"/>
</dbReference>
<organism evidence="1 2">
    <name type="scientific">Nocardiopsis changdeensis</name>
    <dbReference type="NCBI Taxonomy" id="2831969"/>
    <lineage>
        <taxon>Bacteria</taxon>
        <taxon>Bacillati</taxon>
        <taxon>Actinomycetota</taxon>
        <taxon>Actinomycetes</taxon>
        <taxon>Streptosporangiales</taxon>
        <taxon>Nocardiopsidaceae</taxon>
        <taxon>Nocardiopsis</taxon>
    </lineage>
</organism>
<accession>A0ABX8BN04</accession>
<dbReference type="Gene3D" id="3.40.190.10">
    <property type="entry name" value="Periplasmic binding protein-like II"/>
    <property type="match status" value="2"/>
</dbReference>
<dbReference type="PANTHER" id="PTHR42941:SF1">
    <property type="entry name" value="SLL1037 PROTEIN"/>
    <property type="match status" value="1"/>
</dbReference>
<dbReference type="NCBIfam" id="TIGR02122">
    <property type="entry name" value="TRAP_TAXI"/>
    <property type="match status" value="1"/>
</dbReference>
<name>A0ABX8BN04_9ACTN</name>
<protein>
    <submittedName>
        <fullName evidence="1">TAXI family TRAP transporter solute-binding subunit</fullName>
    </submittedName>
</protein>
<reference evidence="1 2" key="1">
    <citation type="submission" date="2021-05" db="EMBL/GenBank/DDBJ databases">
        <title>Direct Submission.</title>
        <authorList>
            <person name="Li K."/>
            <person name="Gao J."/>
        </authorList>
    </citation>
    <scope>NUCLEOTIDE SEQUENCE [LARGE SCALE GENOMIC DNA]</scope>
    <source>
        <strain evidence="1 2">Mg02</strain>
    </source>
</reference>